<dbReference type="Gene3D" id="3.10.580.10">
    <property type="entry name" value="CBS-domain"/>
    <property type="match status" value="1"/>
</dbReference>
<feature type="domain" description="CBS" evidence="4">
    <location>
        <begin position="87"/>
        <end position="143"/>
    </location>
</feature>
<dbReference type="InterPro" id="IPR000644">
    <property type="entry name" value="CBS_dom"/>
</dbReference>
<dbReference type="PROSITE" id="PS51371">
    <property type="entry name" value="CBS"/>
    <property type="match status" value="2"/>
</dbReference>
<gene>
    <name evidence="5" type="ORF">MNODULE_04575</name>
</gene>
<dbReference type="RefSeq" id="WP_168058288.1">
    <property type="nucleotide sequence ID" value="NZ_VTOW01000001.1"/>
</dbReference>
<dbReference type="Proteomes" id="UP000534783">
    <property type="component" value="Unassembled WGS sequence"/>
</dbReference>
<evidence type="ECO:0000313" key="5">
    <source>
        <dbReference type="EMBL" id="NKE70018.1"/>
    </source>
</evidence>
<evidence type="ECO:0000259" key="4">
    <source>
        <dbReference type="PROSITE" id="PS51371"/>
    </source>
</evidence>
<name>A0A7X6DML2_9BACT</name>
<dbReference type="Pfam" id="PF00571">
    <property type="entry name" value="CBS"/>
    <property type="match status" value="2"/>
</dbReference>
<reference evidence="5 6" key="1">
    <citation type="journal article" date="2020" name="Nature">
        <title>Bacterial chemolithoautotrophy via manganese oxidation.</title>
        <authorList>
            <person name="Yu H."/>
            <person name="Leadbetter J.R."/>
        </authorList>
    </citation>
    <scope>NUCLEOTIDE SEQUENCE [LARGE SCALE GENOMIC DNA]</scope>
    <source>
        <strain evidence="5 6">Mn-1</strain>
    </source>
</reference>
<dbReference type="PANTHER" id="PTHR43080:SF2">
    <property type="entry name" value="CBS DOMAIN-CONTAINING PROTEIN"/>
    <property type="match status" value="1"/>
</dbReference>
<feature type="domain" description="CBS" evidence="4">
    <location>
        <begin position="13"/>
        <end position="69"/>
    </location>
</feature>
<dbReference type="InterPro" id="IPR051257">
    <property type="entry name" value="Diverse_CBS-Domain"/>
</dbReference>
<evidence type="ECO:0000256" key="2">
    <source>
        <dbReference type="PROSITE-ProRule" id="PRU00703"/>
    </source>
</evidence>
<proteinExistence type="predicted"/>
<accession>A0A7X6DML2</accession>
<evidence type="ECO:0000256" key="3">
    <source>
        <dbReference type="SAM" id="MobiDB-lite"/>
    </source>
</evidence>
<protein>
    <submittedName>
        <fullName evidence="5">CBS domain-containing protein</fullName>
    </submittedName>
</protein>
<keyword evidence="1 2" id="KW-0129">CBS domain</keyword>
<evidence type="ECO:0000256" key="1">
    <source>
        <dbReference type="ARBA" id="ARBA00023122"/>
    </source>
</evidence>
<dbReference type="CDD" id="cd04584">
    <property type="entry name" value="CBS_pair_AcuB_like"/>
    <property type="match status" value="1"/>
</dbReference>
<evidence type="ECO:0000313" key="6">
    <source>
        <dbReference type="Proteomes" id="UP000534783"/>
    </source>
</evidence>
<dbReference type="PANTHER" id="PTHR43080">
    <property type="entry name" value="CBS DOMAIN-CONTAINING PROTEIN CBSX3, MITOCHONDRIAL"/>
    <property type="match status" value="1"/>
</dbReference>
<dbReference type="InterPro" id="IPR046342">
    <property type="entry name" value="CBS_dom_sf"/>
</dbReference>
<comment type="caution">
    <text evidence="5">The sequence shown here is derived from an EMBL/GenBank/DDBJ whole genome shotgun (WGS) entry which is preliminary data.</text>
</comment>
<sequence>MQQEEKMTMEDRMTPDPVTIRSDQTIGEGLVLMFEHDIRHLPVVSHGKVVGMVSDRDIRQLLGKASIAAKHREEERRQLRLPVTEIMATHLYTVEKTTPLAEGVRLMVEHKIGAVPVVDSKQHVVGIFSELDALRYCLYLIERYQSVRS</sequence>
<keyword evidence="6" id="KW-1185">Reference proteome</keyword>
<organism evidence="5 6">
    <name type="scientific">Candidatus Manganitrophus noduliformans</name>
    <dbReference type="NCBI Taxonomy" id="2606439"/>
    <lineage>
        <taxon>Bacteria</taxon>
        <taxon>Pseudomonadati</taxon>
        <taxon>Nitrospirota</taxon>
        <taxon>Nitrospiria</taxon>
        <taxon>Candidatus Troglogloeales</taxon>
        <taxon>Candidatus Manganitrophaceae</taxon>
        <taxon>Candidatus Manganitrophus</taxon>
    </lineage>
</organism>
<feature type="region of interest" description="Disordered" evidence="3">
    <location>
        <begin position="1"/>
        <end position="20"/>
    </location>
</feature>
<dbReference type="AlphaFoldDB" id="A0A7X6DML2"/>
<dbReference type="SMART" id="SM00116">
    <property type="entry name" value="CBS"/>
    <property type="match status" value="2"/>
</dbReference>
<feature type="compositionally biased region" description="Basic and acidic residues" evidence="3">
    <location>
        <begin position="1"/>
        <end position="14"/>
    </location>
</feature>
<dbReference type="EMBL" id="VTOW01000001">
    <property type="protein sequence ID" value="NKE70018.1"/>
    <property type="molecule type" value="Genomic_DNA"/>
</dbReference>
<dbReference type="SUPFAM" id="SSF54631">
    <property type="entry name" value="CBS-domain pair"/>
    <property type="match status" value="1"/>
</dbReference>